<dbReference type="InterPro" id="IPR003593">
    <property type="entry name" value="AAA+_ATPase"/>
</dbReference>
<dbReference type="PANTHER" id="PTHR43394">
    <property type="entry name" value="ATP-DEPENDENT PERMEASE MDL1, MITOCHONDRIAL"/>
    <property type="match status" value="1"/>
</dbReference>
<dbReference type="Pfam" id="PF00005">
    <property type="entry name" value="ABC_tran"/>
    <property type="match status" value="1"/>
</dbReference>
<feature type="transmembrane region" description="Helical" evidence="8">
    <location>
        <begin position="285"/>
        <end position="305"/>
    </location>
</feature>
<dbReference type="SUPFAM" id="SSF52540">
    <property type="entry name" value="P-loop containing nucleoside triphosphate hydrolases"/>
    <property type="match status" value="1"/>
</dbReference>
<evidence type="ECO:0000256" key="7">
    <source>
        <dbReference type="ARBA" id="ARBA00023136"/>
    </source>
</evidence>
<dbReference type="GO" id="GO:0005886">
    <property type="term" value="C:plasma membrane"/>
    <property type="evidence" value="ECO:0007669"/>
    <property type="project" value="UniProtKB-SubCell"/>
</dbReference>
<dbReference type="RefSeq" id="WP_118050722.1">
    <property type="nucleotide sequence ID" value="NZ_CABJFK010000020.1"/>
</dbReference>
<dbReference type="InterPro" id="IPR039421">
    <property type="entry name" value="Type_1_exporter"/>
</dbReference>
<feature type="transmembrane region" description="Helical" evidence="8">
    <location>
        <begin position="260"/>
        <end position="279"/>
    </location>
</feature>
<evidence type="ECO:0000313" key="12">
    <source>
        <dbReference type="Proteomes" id="UP000283745"/>
    </source>
</evidence>
<dbReference type="GO" id="GO:0005524">
    <property type="term" value="F:ATP binding"/>
    <property type="evidence" value="ECO:0007669"/>
    <property type="project" value="UniProtKB-KW"/>
</dbReference>
<keyword evidence="4" id="KW-0547">Nucleotide-binding</keyword>
<sequence>MENKKVSEKKDSWLKVLLSYTEGSGQRLGISVILSVISIISGLMPYYCIYRGIDLYIRNLNQAPMQEILRWCLYALLFYIIKIVSFSASTWISHIAAYHILEGLRLRLTDRFLKAPLGDVEGHSIGEIKSIMVEKIENMEPPIAHMIPEGSGHILLPVISFIALLTLDWRIALASLVTVPLSLVFMTLTMIISGKSFTQYDESNAHMNSTIVEYIEGIEVIKAFGRAGTSYEKYAKAILDYKKFVVKWLSSTWITMKMTFALFPSTLLGTLPVGLYLTMHGQLTISQLVLAVMLSMSMVTSFAKIEVFSENLREMQYNIESIQDFLTMKELPEPSVYANINSYDVKLENVHFSYTGEEKDEVLHGIDLTMPAGSFTALVGPSGGGKSTVARLISRFWDVTSGGITIGGVNIREMPLSQLSEMISFVTQDNFLFRCSIMENIRLGNPAASDEDVREAARKACCQEFIEKLPQGYDTPAGEAGKRLSGGEKQRIAIARMILKNAPIIILDEATAFTDPENENKIQKSIEELTKGKTLLVIAHRLSTITDADKIVVLKNGCIEGAGTQEELLQNCQLYQRMWQAHVGVRHWAVRGQKEGEESCLAL</sequence>
<proteinExistence type="predicted"/>
<evidence type="ECO:0000256" key="2">
    <source>
        <dbReference type="ARBA" id="ARBA00022448"/>
    </source>
</evidence>
<evidence type="ECO:0000256" key="4">
    <source>
        <dbReference type="ARBA" id="ARBA00022741"/>
    </source>
</evidence>
<dbReference type="PROSITE" id="PS00211">
    <property type="entry name" value="ABC_TRANSPORTER_1"/>
    <property type="match status" value="1"/>
</dbReference>
<keyword evidence="5 11" id="KW-0067">ATP-binding</keyword>
<dbReference type="InterPro" id="IPR017871">
    <property type="entry name" value="ABC_transporter-like_CS"/>
</dbReference>
<dbReference type="InterPro" id="IPR027417">
    <property type="entry name" value="P-loop_NTPase"/>
</dbReference>
<evidence type="ECO:0000256" key="1">
    <source>
        <dbReference type="ARBA" id="ARBA00004651"/>
    </source>
</evidence>
<dbReference type="PROSITE" id="PS50893">
    <property type="entry name" value="ABC_TRANSPORTER_2"/>
    <property type="match status" value="1"/>
</dbReference>
<keyword evidence="2" id="KW-0813">Transport</keyword>
<dbReference type="PROSITE" id="PS50929">
    <property type="entry name" value="ABC_TM1F"/>
    <property type="match status" value="1"/>
</dbReference>
<dbReference type="InterPro" id="IPR003439">
    <property type="entry name" value="ABC_transporter-like_ATP-bd"/>
</dbReference>
<dbReference type="FunFam" id="3.40.50.300:FF:000287">
    <property type="entry name" value="Multidrug ABC transporter ATP-binding protein"/>
    <property type="match status" value="1"/>
</dbReference>
<dbReference type="Pfam" id="PF00664">
    <property type="entry name" value="ABC_membrane"/>
    <property type="match status" value="1"/>
</dbReference>
<comment type="caution">
    <text evidence="11">The sequence shown here is derived from an EMBL/GenBank/DDBJ whole genome shotgun (WGS) entry which is preliminary data.</text>
</comment>
<keyword evidence="3 8" id="KW-0812">Transmembrane</keyword>
<name>A0A414J088_9FIRM</name>
<feature type="domain" description="ABC transporter" evidence="9">
    <location>
        <begin position="345"/>
        <end position="581"/>
    </location>
</feature>
<keyword evidence="6 8" id="KW-1133">Transmembrane helix</keyword>
<feature type="domain" description="ABC transmembrane type-1" evidence="10">
    <location>
        <begin position="30"/>
        <end position="314"/>
    </location>
</feature>
<feature type="transmembrane region" description="Helical" evidence="8">
    <location>
        <begin position="28"/>
        <end position="50"/>
    </location>
</feature>
<evidence type="ECO:0000313" key="11">
    <source>
        <dbReference type="EMBL" id="RHE36554.1"/>
    </source>
</evidence>
<feature type="transmembrane region" description="Helical" evidence="8">
    <location>
        <begin position="171"/>
        <end position="192"/>
    </location>
</feature>
<dbReference type="GO" id="GO:0015421">
    <property type="term" value="F:ABC-type oligopeptide transporter activity"/>
    <property type="evidence" value="ECO:0007669"/>
    <property type="project" value="TreeGrafter"/>
</dbReference>
<evidence type="ECO:0000259" key="9">
    <source>
        <dbReference type="PROSITE" id="PS50893"/>
    </source>
</evidence>
<dbReference type="GO" id="GO:0016887">
    <property type="term" value="F:ATP hydrolysis activity"/>
    <property type="evidence" value="ECO:0007669"/>
    <property type="project" value="InterPro"/>
</dbReference>
<evidence type="ECO:0000256" key="8">
    <source>
        <dbReference type="SAM" id="Phobius"/>
    </source>
</evidence>
<feature type="transmembrane region" description="Helical" evidence="8">
    <location>
        <begin position="71"/>
        <end position="101"/>
    </location>
</feature>
<dbReference type="Gene3D" id="3.40.50.300">
    <property type="entry name" value="P-loop containing nucleotide triphosphate hydrolases"/>
    <property type="match status" value="1"/>
</dbReference>
<dbReference type="InterPro" id="IPR036640">
    <property type="entry name" value="ABC1_TM_sf"/>
</dbReference>
<protein>
    <submittedName>
        <fullName evidence="11">ABC transporter ATP-binding protein</fullName>
    </submittedName>
</protein>
<dbReference type="CDD" id="cd07346">
    <property type="entry name" value="ABC_6TM_exporters"/>
    <property type="match status" value="1"/>
</dbReference>
<comment type="subcellular location">
    <subcellularLocation>
        <location evidence="1">Cell membrane</location>
        <topology evidence="1">Multi-pass membrane protein</topology>
    </subcellularLocation>
</comment>
<dbReference type="Proteomes" id="UP000283745">
    <property type="component" value="Unassembled WGS sequence"/>
</dbReference>
<evidence type="ECO:0000259" key="10">
    <source>
        <dbReference type="PROSITE" id="PS50929"/>
    </source>
</evidence>
<evidence type="ECO:0000256" key="5">
    <source>
        <dbReference type="ARBA" id="ARBA00022840"/>
    </source>
</evidence>
<dbReference type="EMBL" id="QSKF01000020">
    <property type="protein sequence ID" value="RHE36554.1"/>
    <property type="molecule type" value="Genomic_DNA"/>
</dbReference>
<dbReference type="AlphaFoldDB" id="A0A414J088"/>
<dbReference type="PANTHER" id="PTHR43394:SF1">
    <property type="entry name" value="ATP-BINDING CASSETTE SUB-FAMILY B MEMBER 10, MITOCHONDRIAL"/>
    <property type="match status" value="1"/>
</dbReference>
<dbReference type="SMART" id="SM00382">
    <property type="entry name" value="AAA"/>
    <property type="match status" value="1"/>
</dbReference>
<dbReference type="SUPFAM" id="SSF90123">
    <property type="entry name" value="ABC transporter transmembrane region"/>
    <property type="match status" value="1"/>
</dbReference>
<evidence type="ECO:0000256" key="6">
    <source>
        <dbReference type="ARBA" id="ARBA00022989"/>
    </source>
</evidence>
<gene>
    <name evidence="11" type="ORF">DW740_16650</name>
</gene>
<evidence type="ECO:0000256" key="3">
    <source>
        <dbReference type="ARBA" id="ARBA00022692"/>
    </source>
</evidence>
<accession>A0A414J088</accession>
<keyword evidence="7 8" id="KW-0472">Membrane</keyword>
<dbReference type="InterPro" id="IPR011527">
    <property type="entry name" value="ABC1_TM_dom"/>
</dbReference>
<organism evidence="11 12">
    <name type="scientific">Blautia obeum</name>
    <dbReference type="NCBI Taxonomy" id="40520"/>
    <lineage>
        <taxon>Bacteria</taxon>
        <taxon>Bacillati</taxon>
        <taxon>Bacillota</taxon>
        <taxon>Clostridia</taxon>
        <taxon>Lachnospirales</taxon>
        <taxon>Lachnospiraceae</taxon>
        <taxon>Blautia</taxon>
    </lineage>
</organism>
<dbReference type="Gene3D" id="1.20.1560.10">
    <property type="entry name" value="ABC transporter type 1, transmembrane domain"/>
    <property type="match status" value="1"/>
</dbReference>
<reference evidence="11 12" key="1">
    <citation type="submission" date="2018-08" db="EMBL/GenBank/DDBJ databases">
        <title>A genome reference for cultivated species of the human gut microbiota.</title>
        <authorList>
            <person name="Zou Y."/>
            <person name="Xue W."/>
            <person name="Luo G."/>
        </authorList>
    </citation>
    <scope>NUCLEOTIDE SEQUENCE [LARGE SCALE GENOMIC DNA]</scope>
    <source>
        <strain evidence="11 12">AM28-23</strain>
    </source>
</reference>